<accession>A0A9N9P097</accession>
<protein>
    <submittedName>
        <fullName evidence="1">7483_t:CDS:1</fullName>
    </submittedName>
</protein>
<evidence type="ECO:0000313" key="1">
    <source>
        <dbReference type="EMBL" id="CAG8776311.1"/>
    </source>
</evidence>
<comment type="caution">
    <text evidence="1">The sequence shown here is derived from an EMBL/GenBank/DDBJ whole genome shotgun (WGS) entry which is preliminary data.</text>
</comment>
<organism evidence="1 2">
    <name type="scientific">Acaulospora morrowiae</name>
    <dbReference type="NCBI Taxonomy" id="94023"/>
    <lineage>
        <taxon>Eukaryota</taxon>
        <taxon>Fungi</taxon>
        <taxon>Fungi incertae sedis</taxon>
        <taxon>Mucoromycota</taxon>
        <taxon>Glomeromycotina</taxon>
        <taxon>Glomeromycetes</taxon>
        <taxon>Diversisporales</taxon>
        <taxon>Acaulosporaceae</taxon>
        <taxon>Acaulospora</taxon>
    </lineage>
</organism>
<proteinExistence type="predicted"/>
<dbReference type="Proteomes" id="UP000789342">
    <property type="component" value="Unassembled WGS sequence"/>
</dbReference>
<name>A0A9N9P097_9GLOM</name>
<sequence length="52" mass="6078">ALDFRLRPNDLTLVTLFQTGIVAHDKFVLSSNCHYHFYSLTVEVQLKEIRDL</sequence>
<feature type="non-terminal residue" evidence="1">
    <location>
        <position position="1"/>
    </location>
</feature>
<keyword evidence="2" id="KW-1185">Reference proteome</keyword>
<evidence type="ECO:0000313" key="2">
    <source>
        <dbReference type="Proteomes" id="UP000789342"/>
    </source>
</evidence>
<dbReference type="AlphaFoldDB" id="A0A9N9P097"/>
<reference evidence="1" key="1">
    <citation type="submission" date="2021-06" db="EMBL/GenBank/DDBJ databases">
        <authorList>
            <person name="Kallberg Y."/>
            <person name="Tangrot J."/>
            <person name="Rosling A."/>
        </authorList>
    </citation>
    <scope>NUCLEOTIDE SEQUENCE</scope>
    <source>
        <strain evidence="1">CL551</strain>
    </source>
</reference>
<dbReference type="EMBL" id="CAJVPV010049549">
    <property type="protein sequence ID" value="CAG8776311.1"/>
    <property type="molecule type" value="Genomic_DNA"/>
</dbReference>
<gene>
    <name evidence="1" type="ORF">AMORRO_LOCUS16943</name>
</gene>